<reference evidence="1 2" key="1">
    <citation type="submission" date="2019-07" db="EMBL/GenBank/DDBJ databases">
        <title>Ln-dependent methylotrophs.</title>
        <authorList>
            <person name="Tani A."/>
        </authorList>
    </citation>
    <scope>NUCLEOTIDE SEQUENCE [LARGE SCALE GENOMIC DNA]</scope>
    <source>
        <strain evidence="1 2">SM12</strain>
    </source>
</reference>
<keyword evidence="2" id="KW-1185">Reference proteome</keyword>
<evidence type="ECO:0000313" key="1">
    <source>
        <dbReference type="EMBL" id="TRL38053.1"/>
    </source>
</evidence>
<protein>
    <submittedName>
        <fullName evidence="1">Uncharacterized protein</fullName>
    </submittedName>
</protein>
<gene>
    <name evidence="1" type="ORF">FNA46_13695</name>
</gene>
<dbReference type="AlphaFoldDB" id="A0A549T858"/>
<dbReference type="EMBL" id="VJMG01000036">
    <property type="protein sequence ID" value="TRL38053.1"/>
    <property type="molecule type" value="Genomic_DNA"/>
</dbReference>
<dbReference type="Proteomes" id="UP000316801">
    <property type="component" value="Unassembled WGS sequence"/>
</dbReference>
<sequence>MYGRRKGGGEIDPAPVSWLILVQVPENNGSDPAGQLQALAQGELSRSDDQGLFAPIDPTCRLV</sequence>
<evidence type="ECO:0000313" key="2">
    <source>
        <dbReference type="Proteomes" id="UP000316801"/>
    </source>
</evidence>
<proteinExistence type="predicted"/>
<dbReference type="RefSeq" id="WP_143125765.1">
    <property type="nucleotide sequence ID" value="NZ_VJMG01000036.1"/>
</dbReference>
<comment type="caution">
    <text evidence="1">The sequence shown here is derived from an EMBL/GenBank/DDBJ whole genome shotgun (WGS) entry which is preliminary data.</text>
</comment>
<name>A0A549T858_9HYPH</name>
<accession>A0A549T858</accession>
<organism evidence="1 2">
    <name type="scientific">Rhizobium straminoryzae</name>
    <dbReference type="NCBI Taxonomy" id="1387186"/>
    <lineage>
        <taxon>Bacteria</taxon>
        <taxon>Pseudomonadati</taxon>
        <taxon>Pseudomonadota</taxon>
        <taxon>Alphaproteobacteria</taxon>
        <taxon>Hyphomicrobiales</taxon>
        <taxon>Rhizobiaceae</taxon>
        <taxon>Rhizobium/Agrobacterium group</taxon>
        <taxon>Rhizobium</taxon>
    </lineage>
</organism>